<dbReference type="Pfam" id="PF01370">
    <property type="entry name" value="Epimerase"/>
    <property type="match status" value="1"/>
</dbReference>
<evidence type="ECO:0000259" key="2">
    <source>
        <dbReference type="Pfam" id="PF01370"/>
    </source>
</evidence>
<dbReference type="Proteomes" id="UP000240638">
    <property type="component" value="Unassembled WGS sequence"/>
</dbReference>
<dbReference type="Gene3D" id="3.40.50.720">
    <property type="entry name" value="NAD(P)-binding Rossmann-like Domain"/>
    <property type="match status" value="2"/>
</dbReference>
<evidence type="ECO:0000256" key="1">
    <source>
        <dbReference type="SAM" id="MobiDB-lite"/>
    </source>
</evidence>
<feature type="domain" description="NAD-dependent epimerase/dehydratase" evidence="2">
    <location>
        <begin position="18"/>
        <end position="257"/>
    </location>
</feature>
<organism evidence="3 4">
    <name type="scientific">Trinickia symbiotica</name>
    <dbReference type="NCBI Taxonomy" id="863227"/>
    <lineage>
        <taxon>Bacteria</taxon>
        <taxon>Pseudomonadati</taxon>
        <taxon>Pseudomonadota</taxon>
        <taxon>Betaproteobacteria</taxon>
        <taxon>Burkholderiales</taxon>
        <taxon>Burkholderiaceae</taxon>
        <taxon>Trinickia</taxon>
    </lineage>
</organism>
<dbReference type="AlphaFoldDB" id="A0A2T3XSW2"/>
<dbReference type="InterPro" id="IPR036291">
    <property type="entry name" value="NAD(P)-bd_dom_sf"/>
</dbReference>
<dbReference type="SUPFAM" id="SSF51735">
    <property type="entry name" value="NAD(P)-binding Rossmann-fold domains"/>
    <property type="match status" value="1"/>
</dbReference>
<name>A0A2T3XSW2_9BURK</name>
<sequence length="344" mass="37982">MTITRLLRRPRVLIVGCGDVGLRAARMLLARAAPPRVIALTSRPERKAELRAAGASPILGDLDAARSLRRLTGLAPTVLHLAPPPQQGEDDPRTRALIAALTAPYHARAAKRPHSSARNSMRGSRFARRWGGAPQTPIVTEAARATWGRRPTRIVYASTTGVYGDCGGALVDETRPVRPLNARAKRRVAAERQLRRATARGALAACIVRIPGIYAAERLPLARIQQRMPALIEDDDVYTNHIHADDLAAILLRALARAGTSRVVHASDDTVLKMGEYFDRIADAFGLARVPRITREQAQDELSPLTLSFMSESRRLANRRLIRELRVRLRFPTVDDFLATVRRN</sequence>
<reference evidence="3 4" key="1">
    <citation type="submission" date="2018-03" db="EMBL/GenBank/DDBJ databases">
        <title>Whole genome analyses suggest that Burkholderia sensu lato contains two further novel genera in the rhizoxinica-symbiotica group Mycetohabitans gen. nov., and Trinickia gen. nov.: implications for the evolution of diazotrophy and nodulation in the Burkholderiaceae.</title>
        <authorList>
            <person name="Estrada De Los Santos P."/>
            <person name="Palmer M."/>
            <person name="Chavez-Ramirez B."/>
            <person name="Steenkamp E.T."/>
            <person name="Hirsch A.M."/>
            <person name="Manyaka P."/>
            <person name="Maluk M."/>
            <person name="Lafos M."/>
            <person name="Crook M."/>
            <person name="Gross E."/>
            <person name="Simon M.F."/>
            <person name="Bueno Dos Reis Junior F."/>
            <person name="Poole P.S."/>
            <person name="Venter S.N."/>
            <person name="James E.K."/>
        </authorList>
    </citation>
    <scope>NUCLEOTIDE SEQUENCE [LARGE SCALE GENOMIC DNA]</scope>
    <source>
        <strain evidence="3 4">JPY-366</strain>
    </source>
</reference>
<dbReference type="RefSeq" id="WP_107152002.1">
    <property type="nucleotide sequence ID" value="NZ_PYUC01000008.1"/>
</dbReference>
<dbReference type="GO" id="GO:0005737">
    <property type="term" value="C:cytoplasm"/>
    <property type="evidence" value="ECO:0007669"/>
    <property type="project" value="TreeGrafter"/>
</dbReference>
<gene>
    <name evidence="3" type="ORF">C9I57_18130</name>
</gene>
<evidence type="ECO:0000313" key="4">
    <source>
        <dbReference type="Proteomes" id="UP000240638"/>
    </source>
</evidence>
<protein>
    <submittedName>
        <fullName evidence="3">NAD(P)-dependent oxidoreductase</fullName>
    </submittedName>
</protein>
<dbReference type="PANTHER" id="PTHR48079">
    <property type="entry name" value="PROTEIN YEEZ"/>
    <property type="match status" value="1"/>
</dbReference>
<accession>A0A2T3XSW2</accession>
<dbReference type="EMBL" id="PYUC01000008">
    <property type="protein sequence ID" value="PTB19594.1"/>
    <property type="molecule type" value="Genomic_DNA"/>
</dbReference>
<dbReference type="InterPro" id="IPR051783">
    <property type="entry name" value="NAD(P)-dependent_oxidoreduct"/>
</dbReference>
<comment type="caution">
    <text evidence="3">The sequence shown here is derived from an EMBL/GenBank/DDBJ whole genome shotgun (WGS) entry which is preliminary data.</text>
</comment>
<dbReference type="PANTHER" id="PTHR48079:SF6">
    <property type="entry name" value="NAD(P)-BINDING DOMAIN-CONTAINING PROTEIN-RELATED"/>
    <property type="match status" value="1"/>
</dbReference>
<dbReference type="InterPro" id="IPR001509">
    <property type="entry name" value="Epimerase_deHydtase"/>
</dbReference>
<proteinExistence type="predicted"/>
<dbReference type="GO" id="GO:0004029">
    <property type="term" value="F:aldehyde dehydrogenase (NAD+) activity"/>
    <property type="evidence" value="ECO:0007669"/>
    <property type="project" value="TreeGrafter"/>
</dbReference>
<feature type="region of interest" description="Disordered" evidence="1">
    <location>
        <begin position="108"/>
        <end position="131"/>
    </location>
</feature>
<evidence type="ECO:0000313" key="3">
    <source>
        <dbReference type="EMBL" id="PTB19594.1"/>
    </source>
</evidence>